<dbReference type="Proteomes" id="UP001627154">
    <property type="component" value="Unassembled WGS sequence"/>
</dbReference>
<dbReference type="PANTHER" id="PTHR37162">
    <property type="entry name" value="HAT FAMILY DIMERISATION DOMAINCONTAINING PROTEIN-RELATED"/>
    <property type="match status" value="1"/>
</dbReference>
<proteinExistence type="predicted"/>
<accession>A0ABD2WPH0</accession>
<protein>
    <recommendedName>
        <fullName evidence="3">DUF4371 domain-containing protein</fullName>
    </recommendedName>
</protein>
<organism evidence="1 2">
    <name type="scientific">Trichogramma kaykai</name>
    <dbReference type="NCBI Taxonomy" id="54128"/>
    <lineage>
        <taxon>Eukaryota</taxon>
        <taxon>Metazoa</taxon>
        <taxon>Ecdysozoa</taxon>
        <taxon>Arthropoda</taxon>
        <taxon>Hexapoda</taxon>
        <taxon>Insecta</taxon>
        <taxon>Pterygota</taxon>
        <taxon>Neoptera</taxon>
        <taxon>Endopterygota</taxon>
        <taxon>Hymenoptera</taxon>
        <taxon>Apocrita</taxon>
        <taxon>Proctotrupomorpha</taxon>
        <taxon>Chalcidoidea</taxon>
        <taxon>Trichogrammatidae</taxon>
        <taxon>Trichogramma</taxon>
    </lineage>
</organism>
<dbReference type="PANTHER" id="PTHR37162:SF1">
    <property type="entry name" value="BED-TYPE DOMAIN-CONTAINING PROTEIN"/>
    <property type="match status" value="1"/>
</dbReference>
<comment type="caution">
    <text evidence="1">The sequence shown here is derived from an EMBL/GenBank/DDBJ whole genome shotgun (WGS) entry which is preliminary data.</text>
</comment>
<keyword evidence="2" id="KW-1185">Reference proteome</keyword>
<evidence type="ECO:0000313" key="1">
    <source>
        <dbReference type="EMBL" id="KAL3394377.1"/>
    </source>
</evidence>
<dbReference type="EMBL" id="JBJJXI010000092">
    <property type="protein sequence ID" value="KAL3394377.1"/>
    <property type="molecule type" value="Genomic_DNA"/>
</dbReference>
<dbReference type="SUPFAM" id="SSF53098">
    <property type="entry name" value="Ribonuclease H-like"/>
    <property type="match status" value="1"/>
</dbReference>
<dbReference type="AlphaFoldDB" id="A0ABD2WPH0"/>
<gene>
    <name evidence="1" type="ORF">TKK_011392</name>
</gene>
<name>A0ABD2WPH0_9HYME</name>
<sequence length="722" mass="83541">MDGINDAEYEIEYLDEDCNIDGSIDSTEYGEIEYLEEELLQDYESEIRSDEELLSELDEAEPKPRKYKHCSRWKLIPGFQPWLTINPQIPGTVWCAACEKSLVAELSNIKTHATGKKHCKNAGLLVPPTEEDFIIPNENERKRSIAKIETSIVAAMVDLNISFKNTKKFVKILQSFDEQGMGLIQEVQLSYTKAQKIVINGIGRAHQEEVKEKLQTTPFAISVDESTDTSAQKVLCVSIRYTDTEENRVKSLLWDMLPIFEAGKEGKATADVLFNVTKQSFEEMKIPMTNIHSASMDNCNTMIGHKHGFISKLRSELPHILCVPCPAHLISLCIKYAVDCIPFEIMQLIKNSYSLFKSGKRSHDYKDVQEELSVPIHAILRYTPVRWSSLFLCVDRILEQWDALYEFTLRLKKDPNEVLAGQIFDTMSKNDCKSYFYLIHKVTSIFNKFVMFLQRDDCIITDVYNNLVKCFKDITSIVIRRDYIVNTNESDINLFEVKNYLSFDMFEIHECVRDNILEHGNDMEDFCKVAFNFVIRASLQMLERFRAFDMKFLKAVSCLRPRSIVDIEHFVNDNVDTFEDLIQICQMFITDDDHASILSNEWRSLKILSETKGLVEPDSLDNIVLFWNNIQNIKFYPSNHPVFTYLSSFVLNILSVPHANVDPERRFSDLNFIKTNNHNRLAIKTVSGLLKSRQAIKLYSTDNVFKPSERMIDYVHNKNIWN</sequence>
<evidence type="ECO:0008006" key="3">
    <source>
        <dbReference type="Google" id="ProtNLM"/>
    </source>
</evidence>
<reference evidence="1 2" key="1">
    <citation type="journal article" date="2024" name="bioRxiv">
        <title>A reference genome for Trichogramma kaykai: A tiny desert-dwelling parasitoid wasp with competing sex-ratio distorters.</title>
        <authorList>
            <person name="Culotta J."/>
            <person name="Lindsey A.R."/>
        </authorList>
    </citation>
    <scope>NUCLEOTIDE SEQUENCE [LARGE SCALE GENOMIC DNA]</scope>
    <source>
        <strain evidence="1 2">KSX58</strain>
    </source>
</reference>
<dbReference type="InterPro" id="IPR012337">
    <property type="entry name" value="RNaseH-like_sf"/>
</dbReference>
<evidence type="ECO:0000313" key="2">
    <source>
        <dbReference type="Proteomes" id="UP001627154"/>
    </source>
</evidence>